<protein>
    <submittedName>
        <fullName evidence="1">Uncharacterized protein</fullName>
    </submittedName>
</protein>
<organism evidence="1 2">
    <name type="scientific">Pyropia yezoensis</name>
    <name type="common">Susabi-nori</name>
    <name type="synonym">Porphyra yezoensis</name>
    <dbReference type="NCBI Taxonomy" id="2788"/>
    <lineage>
        <taxon>Eukaryota</taxon>
        <taxon>Rhodophyta</taxon>
        <taxon>Bangiophyceae</taxon>
        <taxon>Bangiales</taxon>
        <taxon>Bangiaceae</taxon>
        <taxon>Pyropia</taxon>
    </lineage>
</organism>
<sequence length="158" mass="16542">MAIAPIPRSTLPAAALAPTWPDAQPRRGWVRQRRATRCGSRRRPRRALPRPPYPSWGGRGSSAPTRPAAAPVPTPSPPPAPPTPATAATQPPRGLSAGRHGATAVGLPHEEGQAEAANPRVPPPPPPRRGVRGGKEAPMAHASPSLSPTHRPLLRGAW</sequence>
<proteinExistence type="predicted"/>
<name>A0ACC3BMA7_PYRYE</name>
<reference evidence="1" key="1">
    <citation type="submission" date="2019-11" db="EMBL/GenBank/DDBJ databases">
        <title>Nori genome reveals adaptations in red seaweeds to the harsh intertidal environment.</title>
        <authorList>
            <person name="Wang D."/>
            <person name="Mao Y."/>
        </authorList>
    </citation>
    <scope>NUCLEOTIDE SEQUENCE</scope>
    <source>
        <tissue evidence="1">Gametophyte</tissue>
    </source>
</reference>
<comment type="caution">
    <text evidence="1">The sequence shown here is derived from an EMBL/GenBank/DDBJ whole genome shotgun (WGS) entry which is preliminary data.</text>
</comment>
<gene>
    <name evidence="1" type="ORF">I4F81_001677</name>
</gene>
<evidence type="ECO:0000313" key="1">
    <source>
        <dbReference type="EMBL" id="KAK1859079.1"/>
    </source>
</evidence>
<dbReference type="EMBL" id="CM020618">
    <property type="protein sequence ID" value="KAK1859079.1"/>
    <property type="molecule type" value="Genomic_DNA"/>
</dbReference>
<evidence type="ECO:0000313" key="2">
    <source>
        <dbReference type="Proteomes" id="UP000798662"/>
    </source>
</evidence>
<accession>A0ACC3BMA7</accession>
<dbReference type="Proteomes" id="UP000798662">
    <property type="component" value="Chromosome 1"/>
</dbReference>
<keyword evidence="2" id="KW-1185">Reference proteome</keyword>